<dbReference type="EMBL" id="BTGU01000035">
    <property type="protein sequence ID" value="GMN50942.1"/>
    <property type="molecule type" value="Genomic_DNA"/>
</dbReference>
<dbReference type="Pfam" id="PF13968">
    <property type="entry name" value="DUF4220"/>
    <property type="match status" value="1"/>
</dbReference>
<name>A0AA88ACZ4_FICCA</name>
<dbReference type="InterPro" id="IPR007658">
    <property type="entry name" value="DUF594"/>
</dbReference>
<evidence type="ECO:0000259" key="2">
    <source>
        <dbReference type="Pfam" id="PF13968"/>
    </source>
</evidence>
<dbReference type="InterPro" id="IPR025315">
    <property type="entry name" value="DUF4220"/>
</dbReference>
<dbReference type="PANTHER" id="PTHR31325">
    <property type="entry name" value="OS01G0798800 PROTEIN-RELATED"/>
    <property type="match status" value="1"/>
</dbReference>
<evidence type="ECO:0000313" key="3">
    <source>
        <dbReference type="EMBL" id="GMN50942.1"/>
    </source>
</evidence>
<evidence type="ECO:0000313" key="4">
    <source>
        <dbReference type="Proteomes" id="UP001187192"/>
    </source>
</evidence>
<keyword evidence="4" id="KW-1185">Reference proteome</keyword>
<sequence>MHPKKIAGKASRRINYISLDNAKSAFSLEDNALWLRHFLGLIFQVIAVGYVFVQSLPSNKLWVPTSLLLDAGVIKYAERTRALYLTSFDGFRKSLQTEADPGEDYATWMEDYDAKKGAAPTPHIIQVPGAPIFWKLHGEEGDVLDDISVVEHAHRFFEIFRGVLADLIFSKSEQFDSKYFFSKKSSGDALRIISVELNFMYQVLYTKVVVVRSKLGYILRFISFSAVVVALLMFSSLEKSKSFNNNVDVVITYILLYGAIFLDGIAFFTLVFSDWTVATPMVQGKLGSFMAILLGKYLKLRRPNWSITNTGHQQSSNFLDWGRRLLFRRWSESVSCFNLIDYCLKETPKLNHKFLDYPGVIYIEVIDFFGLKDFRDQLKYVSIKPLSKELWYFIFKRVFEYPDDAGTGAFTLQTIERNNYCQRLWHSVTGVDYDQSLLLWHVATELCYNSDDDHGVGNVVDQERREYSKLLSDYMLYLLVMQPAVMSSIAGIAQKRFQDTCAEAKRFFSQRESGGGVKQEEAKRRILQVSTDFNSVEVRGDKCKSVLFEGSILAKELEDQFGEKKWEVRSEVWVELLAYAAGRCGPKSHAQVLSRGGELLSHVWLLMVHFGKVGQFQRRSGDRITFH</sequence>
<protein>
    <recommendedName>
        <fullName evidence="2">DUF4220 domain-containing protein</fullName>
    </recommendedName>
</protein>
<keyword evidence="1" id="KW-1133">Transmembrane helix</keyword>
<dbReference type="Pfam" id="PF04578">
    <property type="entry name" value="DUF594"/>
    <property type="match status" value="1"/>
</dbReference>
<comment type="caution">
    <text evidence="3">The sequence shown here is derived from an EMBL/GenBank/DDBJ whole genome shotgun (WGS) entry which is preliminary data.</text>
</comment>
<gene>
    <name evidence="3" type="ORF">TIFTF001_020098</name>
</gene>
<keyword evidence="1" id="KW-0812">Transmembrane</keyword>
<accession>A0AA88ACZ4</accession>
<dbReference type="AlphaFoldDB" id="A0AA88ACZ4"/>
<reference evidence="3" key="1">
    <citation type="submission" date="2023-07" db="EMBL/GenBank/DDBJ databases">
        <title>draft genome sequence of fig (Ficus carica).</title>
        <authorList>
            <person name="Takahashi T."/>
            <person name="Nishimura K."/>
        </authorList>
    </citation>
    <scope>NUCLEOTIDE SEQUENCE</scope>
</reference>
<feature type="domain" description="DUF4220" evidence="2">
    <location>
        <begin position="24"/>
        <end position="342"/>
    </location>
</feature>
<feature type="transmembrane region" description="Helical" evidence="1">
    <location>
        <begin position="249"/>
        <end position="272"/>
    </location>
</feature>
<proteinExistence type="predicted"/>
<evidence type="ECO:0000256" key="1">
    <source>
        <dbReference type="SAM" id="Phobius"/>
    </source>
</evidence>
<dbReference type="Proteomes" id="UP001187192">
    <property type="component" value="Unassembled WGS sequence"/>
</dbReference>
<organism evidence="3 4">
    <name type="scientific">Ficus carica</name>
    <name type="common">Common fig</name>
    <dbReference type="NCBI Taxonomy" id="3494"/>
    <lineage>
        <taxon>Eukaryota</taxon>
        <taxon>Viridiplantae</taxon>
        <taxon>Streptophyta</taxon>
        <taxon>Embryophyta</taxon>
        <taxon>Tracheophyta</taxon>
        <taxon>Spermatophyta</taxon>
        <taxon>Magnoliopsida</taxon>
        <taxon>eudicotyledons</taxon>
        <taxon>Gunneridae</taxon>
        <taxon>Pentapetalae</taxon>
        <taxon>rosids</taxon>
        <taxon>fabids</taxon>
        <taxon>Rosales</taxon>
        <taxon>Moraceae</taxon>
        <taxon>Ficeae</taxon>
        <taxon>Ficus</taxon>
    </lineage>
</organism>
<feature type="transmembrane region" description="Helical" evidence="1">
    <location>
        <begin position="217"/>
        <end position="237"/>
    </location>
</feature>
<keyword evidence="1" id="KW-0472">Membrane</keyword>
<feature type="transmembrane region" description="Helical" evidence="1">
    <location>
        <begin position="33"/>
        <end position="53"/>
    </location>
</feature>